<dbReference type="Proteomes" id="UP000286678">
    <property type="component" value="Unassembled WGS sequence"/>
</dbReference>
<protein>
    <submittedName>
        <fullName evidence="1">Uncharacterized protein</fullName>
    </submittedName>
</protein>
<dbReference type="EMBL" id="PIPT01000007">
    <property type="protein sequence ID" value="RUO46887.1"/>
    <property type="molecule type" value="Genomic_DNA"/>
</dbReference>
<name>A0A432XEA5_9GAMM</name>
<gene>
    <name evidence="1" type="ORF">CWE21_09800</name>
</gene>
<organism evidence="1 2">
    <name type="scientific">Pseudidiomarina aquimaris</name>
    <dbReference type="NCBI Taxonomy" id="641841"/>
    <lineage>
        <taxon>Bacteria</taxon>
        <taxon>Pseudomonadati</taxon>
        <taxon>Pseudomonadota</taxon>
        <taxon>Gammaproteobacteria</taxon>
        <taxon>Alteromonadales</taxon>
        <taxon>Idiomarinaceae</taxon>
        <taxon>Pseudidiomarina</taxon>
    </lineage>
</organism>
<keyword evidence="2" id="KW-1185">Reference proteome</keyword>
<dbReference type="AlphaFoldDB" id="A0A432XEA5"/>
<reference evidence="2" key="1">
    <citation type="journal article" date="2018" name="Front. Microbiol.">
        <title>Genome-Based Analysis Reveals the Taxonomy and Diversity of the Family Idiomarinaceae.</title>
        <authorList>
            <person name="Liu Y."/>
            <person name="Lai Q."/>
            <person name="Shao Z."/>
        </authorList>
    </citation>
    <scope>NUCLEOTIDE SEQUENCE [LARGE SCALE GENOMIC DNA]</scope>
    <source>
        <strain evidence="2">SW15</strain>
    </source>
</reference>
<comment type="caution">
    <text evidence="1">The sequence shown here is derived from an EMBL/GenBank/DDBJ whole genome shotgun (WGS) entry which is preliminary data.</text>
</comment>
<sequence>MPFVIQELNWHKRRKPNAESKPVSVEVDDFKLEKNHFCKIHVTFDDGECATLQGRVTQNPVTGAWSVNGINAKGQSVSALYVENLS</sequence>
<dbReference type="RefSeq" id="WP_126834265.1">
    <property type="nucleotide sequence ID" value="NZ_PIPT01000007.1"/>
</dbReference>
<evidence type="ECO:0000313" key="1">
    <source>
        <dbReference type="EMBL" id="RUO46887.1"/>
    </source>
</evidence>
<dbReference type="OrthoDB" id="6238797at2"/>
<accession>A0A432XEA5</accession>
<evidence type="ECO:0000313" key="2">
    <source>
        <dbReference type="Proteomes" id="UP000286678"/>
    </source>
</evidence>
<proteinExistence type="predicted"/>